<evidence type="ECO:0000256" key="2">
    <source>
        <dbReference type="ARBA" id="ARBA00023315"/>
    </source>
</evidence>
<dbReference type="GO" id="GO:0008080">
    <property type="term" value="F:N-acetyltransferase activity"/>
    <property type="evidence" value="ECO:0007669"/>
    <property type="project" value="InterPro"/>
</dbReference>
<dbReference type="InterPro" id="IPR000182">
    <property type="entry name" value="GNAT_dom"/>
</dbReference>
<protein>
    <submittedName>
        <fullName evidence="5">Acyl-CoA N-acyltransferase</fullName>
    </submittedName>
</protein>
<accession>A0A096PBC8</accession>
<dbReference type="GO" id="GO:0005737">
    <property type="term" value="C:cytoplasm"/>
    <property type="evidence" value="ECO:0007669"/>
    <property type="project" value="TreeGrafter"/>
</dbReference>
<dbReference type="InterPro" id="IPR045039">
    <property type="entry name" value="NSI-like"/>
</dbReference>
<dbReference type="PANTHER" id="PTHR43626:SF4">
    <property type="entry name" value="GCN5-RELATED N-ACETYLTRANSFERASE 2, CHLOROPLASTIC"/>
    <property type="match status" value="1"/>
</dbReference>
<evidence type="ECO:0000256" key="1">
    <source>
        <dbReference type="ARBA" id="ARBA00022679"/>
    </source>
</evidence>
<dbReference type="CDD" id="cd04301">
    <property type="entry name" value="NAT_SF"/>
    <property type="match status" value="1"/>
</dbReference>
<keyword evidence="1" id="KW-0808">Transferase</keyword>
<reference evidence="6" key="1">
    <citation type="journal article" date="2006" name="Proc. Natl. Acad. Sci. U.S.A.">
        <title>Genome analysis of the smallest free-living eukaryote Ostreococcus tauri unveils many unique features.</title>
        <authorList>
            <person name="Derelle E."/>
            <person name="Ferraz C."/>
            <person name="Rombauts S."/>
            <person name="Rouze P."/>
            <person name="Worden A.Z."/>
            <person name="Robbens S."/>
            <person name="Partensky F."/>
            <person name="Degroeve S."/>
            <person name="Echeynie S."/>
            <person name="Cooke R."/>
            <person name="Saeys Y."/>
            <person name="Wuyts J."/>
            <person name="Jabbari K."/>
            <person name="Bowler C."/>
            <person name="Panaud O."/>
            <person name="Piegu B."/>
            <person name="Ball S.G."/>
            <person name="Ral J.-P."/>
            <person name="Bouget F.-Y."/>
            <person name="Piganeau G."/>
            <person name="De Baets B."/>
            <person name="Picard A."/>
            <person name="Delseny M."/>
            <person name="Demaille J."/>
            <person name="Van de Peer Y."/>
            <person name="Moreau H."/>
        </authorList>
    </citation>
    <scope>NUCLEOTIDE SEQUENCE [LARGE SCALE GENOMIC DNA]</scope>
    <source>
        <strain evidence="6">OTTH 0595 / CCAP 157/2 / RCC745</strain>
    </source>
</reference>
<reference evidence="5 6" key="2">
    <citation type="journal article" date="2014" name="BMC Genomics">
        <title>An improved genome of the model marine alga Ostreococcus tauri unfolds by assessing Illumina de novo assemblies.</title>
        <authorList>
            <person name="Blanc-Mathieu R."/>
            <person name="Verhelst B."/>
            <person name="Derelle E."/>
            <person name="Rombauts S."/>
            <person name="Bouget F.Y."/>
            <person name="Carre I."/>
            <person name="Chateau A."/>
            <person name="Eyre-Walker A."/>
            <person name="Grimsley N."/>
            <person name="Moreau H."/>
            <person name="Piegu B."/>
            <person name="Rivals E."/>
            <person name="Schackwitz W."/>
            <person name="Van de Peer Y."/>
            <person name="Piganeau G."/>
        </authorList>
    </citation>
    <scope>NUCLEOTIDE SEQUENCE [LARGE SCALE GENOMIC DNA]</scope>
    <source>
        <strain evidence="6">OTTH 0595 / CCAP 157/2 / RCC745</strain>
    </source>
</reference>
<dbReference type="RefSeq" id="XP_022841270.1">
    <property type="nucleotide sequence ID" value="XM_022982485.1"/>
</dbReference>
<dbReference type="EMBL" id="CAID01000014">
    <property type="protein sequence ID" value="CEG01952.1"/>
    <property type="molecule type" value="Genomic_DNA"/>
</dbReference>
<evidence type="ECO:0000259" key="4">
    <source>
        <dbReference type="PROSITE" id="PS51186"/>
    </source>
</evidence>
<evidence type="ECO:0000313" key="6">
    <source>
        <dbReference type="Proteomes" id="UP000009170"/>
    </source>
</evidence>
<dbReference type="GeneID" id="34946355"/>
<dbReference type="InParanoid" id="A0A096PBC8"/>
<comment type="caution">
    <text evidence="5">The sequence shown here is derived from an EMBL/GenBank/DDBJ whole genome shotgun (WGS) entry which is preliminary data.</text>
</comment>
<dbReference type="InterPro" id="IPR016181">
    <property type="entry name" value="Acyl_CoA_acyltransferase"/>
</dbReference>
<feature type="domain" description="N-acetyltransferase" evidence="4">
    <location>
        <begin position="87"/>
        <end position="215"/>
    </location>
</feature>
<dbReference type="PROSITE" id="PS51186">
    <property type="entry name" value="GNAT"/>
    <property type="match status" value="1"/>
</dbReference>
<dbReference type="SUPFAM" id="SSF55729">
    <property type="entry name" value="Acyl-CoA N-acyltransferases (Nat)"/>
    <property type="match status" value="1"/>
</dbReference>
<dbReference type="Gene3D" id="3.40.630.30">
    <property type="match status" value="1"/>
</dbReference>
<evidence type="ECO:0000313" key="5">
    <source>
        <dbReference type="EMBL" id="CEG01952.1"/>
    </source>
</evidence>
<dbReference type="PANTHER" id="PTHR43626">
    <property type="entry name" value="ACYL-COA N-ACYLTRANSFERASE"/>
    <property type="match status" value="1"/>
</dbReference>
<feature type="region of interest" description="Disordered" evidence="3">
    <location>
        <begin position="1"/>
        <end position="25"/>
    </location>
</feature>
<keyword evidence="2" id="KW-0012">Acyltransferase</keyword>
<organism evidence="5 6">
    <name type="scientific">Ostreococcus tauri</name>
    <name type="common">Marine green alga</name>
    <dbReference type="NCBI Taxonomy" id="70448"/>
    <lineage>
        <taxon>Eukaryota</taxon>
        <taxon>Viridiplantae</taxon>
        <taxon>Chlorophyta</taxon>
        <taxon>Mamiellophyceae</taxon>
        <taxon>Mamiellales</taxon>
        <taxon>Bathycoccaceae</taxon>
        <taxon>Ostreococcus</taxon>
    </lineage>
</organism>
<dbReference type="Proteomes" id="UP000009170">
    <property type="component" value="Unassembled WGS sequence"/>
</dbReference>
<evidence type="ECO:0000256" key="3">
    <source>
        <dbReference type="SAM" id="MobiDB-lite"/>
    </source>
</evidence>
<dbReference type="Pfam" id="PF00583">
    <property type="entry name" value="Acetyltransf_1"/>
    <property type="match status" value="1"/>
</dbReference>
<dbReference type="STRING" id="70448.A0A096PBC8"/>
<dbReference type="KEGG" id="ota:OT_ostta14g00170"/>
<gene>
    <name evidence="5" type="ORF">OT_ostta14g00170</name>
</gene>
<feature type="compositionally biased region" description="Low complexity" evidence="3">
    <location>
        <begin position="1"/>
        <end position="21"/>
    </location>
</feature>
<name>A0A096PBC8_OSTTA</name>
<proteinExistence type="predicted"/>
<dbReference type="AlphaFoldDB" id="A0A096PBC8"/>
<sequence>MSARASSRPSSRALARAVSSTRRGRRRGCVLEAVARETRDDEERATFGSREADKVLETRTAENGGVTRAVVFSTTAAVDVGAVERLSEAVGWPERPRAKIRRALENSFMVATLYECDVDAQSGKVQETSRGKLIACARATSDHVFNATLWDIIVDPEYQGRGYGKALVQQMIRALLSRDVANVTLFADEDVVPFYRALGFVSDLDGIKGMFLTSE</sequence>
<keyword evidence="6" id="KW-1185">Reference proteome</keyword>
<dbReference type="OrthoDB" id="10039976at2759"/>
<dbReference type="FunCoup" id="A0A096PBC8">
    <property type="interactions" value="517"/>
</dbReference>